<dbReference type="Pfam" id="PF13860">
    <property type="entry name" value="FlgD_ig"/>
    <property type="match status" value="1"/>
</dbReference>
<feature type="domain" description="FlgD/Vpr Ig-like" evidence="2">
    <location>
        <begin position="253"/>
        <end position="316"/>
    </location>
</feature>
<organism evidence="3 4">
    <name type="scientific">Eiseniibacteriota bacterium</name>
    <dbReference type="NCBI Taxonomy" id="2212470"/>
    <lineage>
        <taxon>Bacteria</taxon>
        <taxon>Candidatus Eiseniibacteriota</taxon>
    </lineage>
</organism>
<accession>A0A956M2B5</accession>
<dbReference type="InterPro" id="IPR026444">
    <property type="entry name" value="Secre_tail"/>
</dbReference>
<dbReference type="InterPro" id="IPR028994">
    <property type="entry name" value="Integrin_alpha_N"/>
</dbReference>
<gene>
    <name evidence="3" type="ORF">KC729_16710</name>
</gene>
<evidence type="ECO:0000313" key="3">
    <source>
        <dbReference type="EMBL" id="MCA9729332.1"/>
    </source>
</evidence>
<dbReference type="AlphaFoldDB" id="A0A956M2B5"/>
<reference evidence="3" key="1">
    <citation type="submission" date="2020-04" db="EMBL/GenBank/DDBJ databases">
        <authorList>
            <person name="Zhang T."/>
        </authorList>
    </citation>
    <scope>NUCLEOTIDE SEQUENCE</scope>
    <source>
        <strain evidence="3">HKST-UBA01</strain>
    </source>
</reference>
<comment type="caution">
    <text evidence="3">The sequence shown here is derived from an EMBL/GenBank/DDBJ whole genome shotgun (WGS) entry which is preliminary data.</text>
</comment>
<proteinExistence type="predicted"/>
<sequence length="327" mass="34315">MSMRGISALPSVAAVAVTLASAAVVLPTVATADLVLKSQFESGTDDLTSSWIAQHDLDSGLEMVDASGPTWKIFDLNTGALQASLSVGGPATSAALVIPDSDGDGLDEIVVPTSTGMQFIEGTTVTPRANVSWPNGVHLSGQCDGDPAIEVLLRQPQNMFIVVDAATGQTEGSFTFSGTQISWTVWKLEDLDDDGLNEILVSCDTCGSHGVPEWYVFDTMGAAASADSDFGMLPPAVRLRLTSPEPAARQVEVTLALAEAGPVSLRIVDVTGRLVRSVAEDLTLEAGEHRIAWDGKDRSGIEAPSGVYFVQVASKDGTDSRRITLVR</sequence>
<evidence type="ECO:0000259" key="2">
    <source>
        <dbReference type="Pfam" id="PF13860"/>
    </source>
</evidence>
<keyword evidence="1" id="KW-0732">Signal</keyword>
<feature type="chain" id="PRO_5037700455" evidence="1">
    <location>
        <begin position="23"/>
        <end position="327"/>
    </location>
</feature>
<dbReference type="Proteomes" id="UP000697710">
    <property type="component" value="Unassembled WGS sequence"/>
</dbReference>
<protein>
    <submittedName>
        <fullName evidence="3">T9SS type A sorting domain-containing protein</fullName>
    </submittedName>
</protein>
<evidence type="ECO:0000313" key="4">
    <source>
        <dbReference type="Proteomes" id="UP000697710"/>
    </source>
</evidence>
<evidence type="ECO:0000256" key="1">
    <source>
        <dbReference type="SAM" id="SignalP"/>
    </source>
</evidence>
<reference evidence="3" key="2">
    <citation type="journal article" date="2021" name="Microbiome">
        <title>Successional dynamics and alternative stable states in a saline activated sludge microbial community over 9 years.</title>
        <authorList>
            <person name="Wang Y."/>
            <person name="Ye J."/>
            <person name="Ju F."/>
            <person name="Liu L."/>
            <person name="Boyd J.A."/>
            <person name="Deng Y."/>
            <person name="Parks D.H."/>
            <person name="Jiang X."/>
            <person name="Yin X."/>
            <person name="Woodcroft B.J."/>
            <person name="Tyson G.W."/>
            <person name="Hugenholtz P."/>
            <person name="Polz M.F."/>
            <person name="Zhang T."/>
        </authorList>
    </citation>
    <scope>NUCLEOTIDE SEQUENCE</scope>
    <source>
        <strain evidence="3">HKST-UBA01</strain>
    </source>
</reference>
<dbReference type="NCBIfam" id="TIGR04183">
    <property type="entry name" value="Por_Secre_tail"/>
    <property type="match status" value="1"/>
</dbReference>
<feature type="signal peptide" evidence="1">
    <location>
        <begin position="1"/>
        <end position="22"/>
    </location>
</feature>
<dbReference type="SUPFAM" id="SSF69318">
    <property type="entry name" value="Integrin alpha N-terminal domain"/>
    <property type="match status" value="1"/>
</dbReference>
<dbReference type="Gene3D" id="2.60.40.4070">
    <property type="match status" value="1"/>
</dbReference>
<name>A0A956M2B5_UNCEI</name>
<dbReference type="InterPro" id="IPR025965">
    <property type="entry name" value="FlgD/Vpr_Ig-like"/>
</dbReference>
<dbReference type="EMBL" id="JAGQHR010000652">
    <property type="protein sequence ID" value="MCA9729332.1"/>
    <property type="molecule type" value="Genomic_DNA"/>
</dbReference>